<keyword evidence="7" id="KW-0443">Lipid metabolism</keyword>
<evidence type="ECO:0000256" key="16">
    <source>
        <dbReference type="SAM" id="SignalP"/>
    </source>
</evidence>
<evidence type="ECO:0000256" key="14">
    <source>
        <dbReference type="ARBA" id="ARBA00049744"/>
    </source>
</evidence>
<evidence type="ECO:0000256" key="3">
    <source>
        <dbReference type="ARBA" id="ARBA00022548"/>
    </source>
</evidence>
<proteinExistence type="inferred from homology"/>
<dbReference type="InterPro" id="IPR006311">
    <property type="entry name" value="TAT_signal"/>
</dbReference>
<comment type="similarity">
    <text evidence="2">Belongs to the GMC oxidoreductase family.</text>
</comment>
<evidence type="ECO:0000256" key="11">
    <source>
        <dbReference type="ARBA" id="ARBA00038856"/>
    </source>
</evidence>
<evidence type="ECO:0000259" key="17">
    <source>
        <dbReference type="Pfam" id="PF05199"/>
    </source>
</evidence>
<dbReference type="SUPFAM" id="SSF54373">
    <property type="entry name" value="FAD-linked reductases, C-terminal domain"/>
    <property type="match status" value="1"/>
</dbReference>
<keyword evidence="10" id="KW-0413">Isomerase</keyword>
<name>A0ABX6IQG8_9ACTN</name>
<keyword evidence="6" id="KW-0560">Oxidoreductase</keyword>
<feature type="signal peptide" evidence="16">
    <location>
        <begin position="1"/>
        <end position="31"/>
    </location>
</feature>
<feature type="chain" id="PRO_5046955695" description="Cholesterol oxidase" evidence="16">
    <location>
        <begin position="32"/>
        <end position="525"/>
    </location>
</feature>
<comment type="pathway">
    <text evidence="12">Steroid metabolism; cholesterol degradation.</text>
</comment>
<dbReference type="PANTHER" id="PTHR47470:SF1">
    <property type="entry name" value="FAD-DEPENDENT OXIDOREDUCTASE 2 FAD BINDING DOMAIN-CONTAINING PROTEIN"/>
    <property type="match status" value="1"/>
</dbReference>
<evidence type="ECO:0000256" key="5">
    <source>
        <dbReference type="ARBA" id="ARBA00022827"/>
    </source>
</evidence>
<keyword evidence="19" id="KW-1185">Reference proteome</keyword>
<dbReference type="Gene3D" id="3.30.410.10">
    <property type="entry name" value="Cholesterol Oxidase, domain 2"/>
    <property type="match status" value="1"/>
</dbReference>
<dbReference type="InterPro" id="IPR007867">
    <property type="entry name" value="GMC_OxRtase_C"/>
</dbReference>
<evidence type="ECO:0000256" key="12">
    <source>
        <dbReference type="ARBA" id="ARBA00049645"/>
    </source>
</evidence>
<evidence type="ECO:0000256" key="9">
    <source>
        <dbReference type="ARBA" id="ARBA00023221"/>
    </source>
</evidence>
<evidence type="ECO:0000313" key="19">
    <source>
        <dbReference type="Proteomes" id="UP001059836"/>
    </source>
</evidence>
<protein>
    <recommendedName>
        <fullName evidence="14">Cholesterol oxidase</fullName>
        <ecNumber evidence="13">1.1.3.6</ecNumber>
        <ecNumber evidence="11">5.3.3.1</ecNumber>
    </recommendedName>
    <alternativeName>
        <fullName evidence="15">Cholesterol isomerase</fullName>
    </alternativeName>
</protein>
<keyword evidence="4" id="KW-0285">Flavoprotein</keyword>
<evidence type="ECO:0000256" key="2">
    <source>
        <dbReference type="ARBA" id="ARBA00010790"/>
    </source>
</evidence>
<dbReference type="Proteomes" id="UP001059836">
    <property type="component" value="Chromosome"/>
</dbReference>
<evidence type="ECO:0000256" key="10">
    <source>
        <dbReference type="ARBA" id="ARBA00023235"/>
    </source>
</evidence>
<dbReference type="PROSITE" id="PS51318">
    <property type="entry name" value="TAT"/>
    <property type="match status" value="1"/>
</dbReference>
<evidence type="ECO:0000256" key="4">
    <source>
        <dbReference type="ARBA" id="ARBA00022630"/>
    </source>
</evidence>
<keyword evidence="16" id="KW-0732">Signal</keyword>
<keyword evidence="9" id="KW-0753">Steroid metabolism</keyword>
<keyword evidence="8" id="KW-1207">Sterol metabolism</keyword>
<evidence type="ECO:0000256" key="6">
    <source>
        <dbReference type="ARBA" id="ARBA00023002"/>
    </source>
</evidence>
<evidence type="ECO:0000256" key="15">
    <source>
        <dbReference type="ARBA" id="ARBA00049778"/>
    </source>
</evidence>
<dbReference type="SUPFAM" id="SSF51905">
    <property type="entry name" value="FAD/NAD(P)-binding domain"/>
    <property type="match status" value="1"/>
</dbReference>
<gene>
    <name evidence="18" type="ORF">GII31_12525</name>
</gene>
<dbReference type="Pfam" id="PF13450">
    <property type="entry name" value="NAD_binding_8"/>
    <property type="match status" value="1"/>
</dbReference>
<dbReference type="InterPro" id="IPR036188">
    <property type="entry name" value="FAD/NAD-bd_sf"/>
</dbReference>
<dbReference type="EC" id="5.3.3.1" evidence="11"/>
<evidence type="ECO:0000256" key="8">
    <source>
        <dbReference type="ARBA" id="ARBA00023166"/>
    </source>
</evidence>
<dbReference type="Pfam" id="PF05199">
    <property type="entry name" value="GMC_oxred_C"/>
    <property type="match status" value="1"/>
</dbReference>
<dbReference type="InterPro" id="IPR052542">
    <property type="entry name" value="Cholesterol_Oxidase"/>
</dbReference>
<feature type="domain" description="Glucose-methanol-choline oxidoreductase C-terminal" evidence="17">
    <location>
        <begin position="463"/>
        <end position="514"/>
    </location>
</feature>
<keyword evidence="3" id="KW-0153">Cholesterol metabolism</keyword>
<keyword evidence="5" id="KW-0274">FAD</keyword>
<dbReference type="EC" id="1.1.3.6" evidence="13"/>
<evidence type="ECO:0000313" key="18">
    <source>
        <dbReference type="EMBL" id="QHN37544.1"/>
    </source>
</evidence>
<evidence type="ECO:0000256" key="1">
    <source>
        <dbReference type="ARBA" id="ARBA00001974"/>
    </source>
</evidence>
<dbReference type="EMBL" id="CP045809">
    <property type="protein sequence ID" value="QHN37544.1"/>
    <property type="molecule type" value="Genomic_DNA"/>
</dbReference>
<sequence length="525" mass="55896">MTPVSRRRVLQATAGLGALGALGATRTSAFAAPDEQGRTAAVIGTGFGGSVAALRLGQAGFRTTVFERGRRWDIRKDGNTFPSIRNLDGRASWFAGQVSLGGPAGVPVAKYPGLLDQVKGNGIDSVYGAGVGGGSLVFGAFTSTPRKQDFEHVFPGGTDYDGLLREYYPRVLKMLNASKLPADILAHPNYVGARSWAKTVRRYGAQLRTFEYAVDWDIVRAELAGRATPSFSIGEMGFGANSGAKNSTDHNYLPAAERTGNVTIKPMHEVFEIRPRGNRPGFIVKARQIDNQNRTVRVVTADVDYLFLGAGSFHTTRLLVEARAKGHLPKLSGKIGDGFGANGDFLTARTGLTDDYGPVQGGPGYGRFYDDDFSGGPVSMVYHSTPLPAPGGKLLTTNLIQVFSPERGTIDYNRSTGSAVLNYPFAEHSSILDRRGNAFANHFARRAGGVPIVSRLAGFGSASTYHGLGGVVINKAADLNGSVHGYDNLYVVDGSFMPGEVGLVNPSLTIAAIAERTMDRFVATH</sequence>
<comment type="cofactor">
    <cofactor evidence="1">
        <name>FAD</name>
        <dbReference type="ChEBI" id="CHEBI:57692"/>
    </cofactor>
</comment>
<evidence type="ECO:0000256" key="7">
    <source>
        <dbReference type="ARBA" id="ARBA00023098"/>
    </source>
</evidence>
<organism evidence="18 19">
    <name type="scientific">Gordonia pseudamarae</name>
    <dbReference type="NCBI Taxonomy" id="2831662"/>
    <lineage>
        <taxon>Bacteria</taxon>
        <taxon>Bacillati</taxon>
        <taxon>Actinomycetota</taxon>
        <taxon>Actinomycetes</taxon>
        <taxon>Mycobacteriales</taxon>
        <taxon>Gordoniaceae</taxon>
        <taxon>Gordonia</taxon>
    </lineage>
</organism>
<evidence type="ECO:0000256" key="13">
    <source>
        <dbReference type="ARBA" id="ARBA00049723"/>
    </source>
</evidence>
<reference evidence="18" key="1">
    <citation type="journal article" date="2021" name="Nat. Microbiol.">
        <title>Cocultivation of an ultrasmall environmental parasitic bacterium with lytic ability against bacteria associated with wastewater foams.</title>
        <authorList>
            <person name="Batinovic S."/>
            <person name="Rose J.J.A."/>
            <person name="Ratcliffe J."/>
            <person name="Seviour R.J."/>
            <person name="Petrovski S."/>
        </authorList>
    </citation>
    <scope>NUCLEOTIDE SEQUENCE</scope>
    <source>
        <strain evidence="18">CON9</strain>
    </source>
</reference>
<dbReference type="PANTHER" id="PTHR47470">
    <property type="entry name" value="CHOLESTEROL OXIDASE"/>
    <property type="match status" value="1"/>
</dbReference>
<accession>A0ABX6IQG8</accession>
<dbReference type="Gene3D" id="3.50.50.60">
    <property type="entry name" value="FAD/NAD(P)-binding domain"/>
    <property type="match status" value="1"/>
</dbReference>